<comment type="caution">
    <text evidence="1">The sequence shown here is derived from an EMBL/GenBank/DDBJ whole genome shotgun (WGS) entry which is preliminary data.</text>
</comment>
<evidence type="ECO:0000313" key="1">
    <source>
        <dbReference type="EMBL" id="NGZ89061.1"/>
    </source>
</evidence>
<organism evidence="1 2">
    <name type="scientific">Psychroflexus maritimus</name>
    <dbReference type="NCBI Taxonomy" id="2714865"/>
    <lineage>
        <taxon>Bacteria</taxon>
        <taxon>Pseudomonadati</taxon>
        <taxon>Bacteroidota</taxon>
        <taxon>Flavobacteriia</taxon>
        <taxon>Flavobacteriales</taxon>
        <taxon>Flavobacteriaceae</taxon>
        <taxon>Psychroflexus</taxon>
    </lineage>
</organism>
<name>A0A967E5U2_9FLAO</name>
<protein>
    <submittedName>
        <fullName evidence="1">Ribonuclease Z</fullName>
    </submittedName>
</protein>
<dbReference type="Proteomes" id="UP000643701">
    <property type="component" value="Unassembled WGS sequence"/>
</dbReference>
<keyword evidence="2" id="KW-1185">Reference proteome</keyword>
<dbReference type="RefSeq" id="WP_166399326.1">
    <property type="nucleotide sequence ID" value="NZ_JAANAS010000024.1"/>
</dbReference>
<proteinExistence type="predicted"/>
<accession>A0A967E5U2</accession>
<dbReference type="EMBL" id="JAANAS010000024">
    <property type="protein sequence ID" value="NGZ89061.1"/>
    <property type="molecule type" value="Genomic_DNA"/>
</dbReference>
<evidence type="ECO:0000313" key="2">
    <source>
        <dbReference type="Proteomes" id="UP000643701"/>
    </source>
</evidence>
<dbReference type="AlphaFoldDB" id="A0A967E5U2"/>
<sequence length="110" mass="12788">MISQKKNNYILLRDEKDDAVKFADFIGSIHHQFENDNLVIDLLKYGQLQLNELLAYLEISNHHRSSKKSFVIVNDTINIDEVPEELNVVPTLVEAEDMVNMEELERELGF</sequence>
<gene>
    <name evidence="1" type="ORF">G7034_02200</name>
</gene>
<reference evidence="1" key="1">
    <citation type="submission" date="2020-03" db="EMBL/GenBank/DDBJ databases">
        <title>Psychroflexus Maritimus sp. nov., isolate from marine sediment.</title>
        <authorList>
            <person name="Zhong Y.-L."/>
        </authorList>
    </citation>
    <scope>NUCLEOTIDE SEQUENCE</scope>
    <source>
        <strain evidence="1">C1</strain>
    </source>
</reference>